<dbReference type="InterPro" id="IPR021364">
    <property type="entry name" value="DUF2857"/>
</dbReference>
<sequence>MSQISQVTNALLTQLVMELKSGYLRRCEALGLMDEEMRMLHSLTVEDLHYLMNSPVSVLTLRIHHENFALMLQQARREQKRLQRLDRALMLGGSIELMQHYFGLTSVEVSSRRRMLGIEARQGRCLMLTDKDSAEVWRLWKAHVTDLDSADGLGVMMQAAEQLAVSLTAVWNAVRGWIEDEKNTVKPEVGQGRQDR</sequence>
<dbReference type="Proteomes" id="UP000092665">
    <property type="component" value="Unassembled WGS sequence"/>
</dbReference>
<reference evidence="2" key="1">
    <citation type="submission" date="2015-11" db="EMBL/GenBank/DDBJ databases">
        <authorList>
            <person name="Tobias N.J."/>
            <person name="Mishra B."/>
            <person name="Gupta D.K."/>
            <person name="Thines M."/>
            <person name="Stinear T.P."/>
            <person name="Bode H.B."/>
        </authorList>
    </citation>
    <scope>NUCLEOTIDE SEQUENCE [LARGE SCALE GENOMIC DNA]</scope>
    <source>
        <strain evidence="2">PB45.5</strain>
    </source>
</reference>
<comment type="caution">
    <text evidence="1">The sequence shown here is derived from an EMBL/GenBank/DDBJ whole genome shotgun (WGS) entry which is preliminary data.</text>
</comment>
<accession>A0A1B8YFB3</accession>
<gene>
    <name evidence="1" type="ORF">Phpb_03299</name>
</gene>
<dbReference type="AlphaFoldDB" id="A0A1B8YFB3"/>
<dbReference type="PATRIC" id="fig|29488.15.peg.3626"/>
<evidence type="ECO:0000313" key="2">
    <source>
        <dbReference type="Proteomes" id="UP000092665"/>
    </source>
</evidence>
<evidence type="ECO:0008006" key="3">
    <source>
        <dbReference type="Google" id="ProtNLM"/>
    </source>
</evidence>
<evidence type="ECO:0000313" key="1">
    <source>
        <dbReference type="EMBL" id="OCA53747.1"/>
    </source>
</evidence>
<dbReference type="EMBL" id="LOIC01000080">
    <property type="protein sequence ID" value="OCA53747.1"/>
    <property type="molecule type" value="Genomic_DNA"/>
</dbReference>
<dbReference type="RefSeq" id="WP_065391277.1">
    <property type="nucleotide sequence ID" value="NZ_CAWMQN010000080.1"/>
</dbReference>
<name>A0A1B8YFB3_9GAMM</name>
<protein>
    <recommendedName>
        <fullName evidence="3">DUF2857 domain-containing protein</fullName>
    </recommendedName>
</protein>
<keyword evidence="2" id="KW-1185">Reference proteome</keyword>
<dbReference type="Pfam" id="PF11198">
    <property type="entry name" value="DUF2857"/>
    <property type="match status" value="1"/>
</dbReference>
<organism evidence="1 2">
    <name type="scientific">Photorhabdus namnaonensis</name>
    <dbReference type="NCBI Taxonomy" id="1851568"/>
    <lineage>
        <taxon>Bacteria</taxon>
        <taxon>Pseudomonadati</taxon>
        <taxon>Pseudomonadota</taxon>
        <taxon>Gammaproteobacteria</taxon>
        <taxon>Enterobacterales</taxon>
        <taxon>Morganellaceae</taxon>
        <taxon>Photorhabdus</taxon>
    </lineage>
</organism>
<proteinExistence type="predicted"/>